<sequence>MATFQLHHQTLITIEYQSTRQEESNEPKLDGVASFNYGVPMATQLHHQTLITIEYQITVRNQAQYSQLSMSGPHVLGSKRSLALRKDLEHTRSQMSVPLLLQCETVGVKTTLRNGVGFKPSGIGIHRDFWLRSLMASTNQACSARANSFYAG</sequence>
<gene>
    <name evidence="1" type="ORF">EVAR_81279_1</name>
</gene>
<comment type="caution">
    <text evidence="1">The sequence shown here is derived from an EMBL/GenBank/DDBJ whole genome shotgun (WGS) entry which is preliminary data.</text>
</comment>
<accession>A0A4C1WS85</accession>
<name>A0A4C1WS85_EUMVA</name>
<proteinExistence type="predicted"/>
<dbReference type="EMBL" id="BGZK01000639">
    <property type="protein sequence ID" value="GBP54111.1"/>
    <property type="molecule type" value="Genomic_DNA"/>
</dbReference>
<dbReference type="OrthoDB" id="7501264at2759"/>
<dbReference type="AlphaFoldDB" id="A0A4C1WS85"/>
<protein>
    <submittedName>
        <fullName evidence="1">Uncharacterized protein</fullName>
    </submittedName>
</protein>
<evidence type="ECO:0000313" key="2">
    <source>
        <dbReference type="Proteomes" id="UP000299102"/>
    </source>
</evidence>
<organism evidence="1 2">
    <name type="scientific">Eumeta variegata</name>
    <name type="common">Bagworm moth</name>
    <name type="synonym">Eumeta japonica</name>
    <dbReference type="NCBI Taxonomy" id="151549"/>
    <lineage>
        <taxon>Eukaryota</taxon>
        <taxon>Metazoa</taxon>
        <taxon>Ecdysozoa</taxon>
        <taxon>Arthropoda</taxon>
        <taxon>Hexapoda</taxon>
        <taxon>Insecta</taxon>
        <taxon>Pterygota</taxon>
        <taxon>Neoptera</taxon>
        <taxon>Endopterygota</taxon>
        <taxon>Lepidoptera</taxon>
        <taxon>Glossata</taxon>
        <taxon>Ditrysia</taxon>
        <taxon>Tineoidea</taxon>
        <taxon>Psychidae</taxon>
        <taxon>Oiketicinae</taxon>
        <taxon>Eumeta</taxon>
    </lineage>
</organism>
<dbReference type="Proteomes" id="UP000299102">
    <property type="component" value="Unassembled WGS sequence"/>
</dbReference>
<reference evidence="1 2" key="1">
    <citation type="journal article" date="2019" name="Commun. Biol.">
        <title>The bagworm genome reveals a unique fibroin gene that provides high tensile strength.</title>
        <authorList>
            <person name="Kono N."/>
            <person name="Nakamura H."/>
            <person name="Ohtoshi R."/>
            <person name="Tomita M."/>
            <person name="Numata K."/>
            <person name="Arakawa K."/>
        </authorList>
    </citation>
    <scope>NUCLEOTIDE SEQUENCE [LARGE SCALE GENOMIC DNA]</scope>
</reference>
<evidence type="ECO:0000313" key="1">
    <source>
        <dbReference type="EMBL" id="GBP54111.1"/>
    </source>
</evidence>
<keyword evidence="2" id="KW-1185">Reference proteome</keyword>